<feature type="transmembrane region" description="Helical" evidence="9">
    <location>
        <begin position="250"/>
        <end position="272"/>
    </location>
</feature>
<dbReference type="GO" id="GO:0015369">
    <property type="term" value="F:calcium:proton antiporter activity"/>
    <property type="evidence" value="ECO:0007669"/>
    <property type="project" value="TreeGrafter"/>
</dbReference>
<feature type="transmembrane region" description="Helical" evidence="9">
    <location>
        <begin position="525"/>
        <end position="544"/>
    </location>
</feature>
<evidence type="ECO:0000256" key="8">
    <source>
        <dbReference type="ARBA" id="ARBA00023136"/>
    </source>
</evidence>
<organism evidence="12 13">
    <name type="scientific">Daucus carota subsp. sativus</name>
    <name type="common">Carrot</name>
    <dbReference type="NCBI Taxonomy" id="79200"/>
    <lineage>
        <taxon>Eukaryota</taxon>
        <taxon>Viridiplantae</taxon>
        <taxon>Streptophyta</taxon>
        <taxon>Embryophyta</taxon>
        <taxon>Tracheophyta</taxon>
        <taxon>Spermatophyta</taxon>
        <taxon>Magnoliopsida</taxon>
        <taxon>eudicotyledons</taxon>
        <taxon>Gunneridae</taxon>
        <taxon>Pentapetalae</taxon>
        <taxon>asterids</taxon>
        <taxon>campanulids</taxon>
        <taxon>Apiales</taxon>
        <taxon>Apiaceae</taxon>
        <taxon>Apioideae</taxon>
        <taxon>Scandiceae</taxon>
        <taxon>Daucinae</taxon>
        <taxon>Daucus</taxon>
        <taxon>Daucus sect. Daucus</taxon>
    </lineage>
</organism>
<dbReference type="CDD" id="cd00051">
    <property type="entry name" value="EFh"/>
    <property type="match status" value="1"/>
</dbReference>
<feature type="signal peptide" evidence="10">
    <location>
        <begin position="1"/>
        <end position="25"/>
    </location>
</feature>
<evidence type="ECO:0000256" key="2">
    <source>
        <dbReference type="ARBA" id="ARBA00022448"/>
    </source>
</evidence>
<dbReference type="InterPro" id="IPR004713">
    <property type="entry name" value="CaH_exchang"/>
</dbReference>
<name>A0AAF0WV86_DAUCS</name>
<keyword evidence="2" id="KW-0813">Transport</keyword>
<feature type="transmembrane region" description="Helical" evidence="9">
    <location>
        <begin position="551"/>
        <end position="573"/>
    </location>
</feature>
<feature type="transmembrane region" description="Helical" evidence="9">
    <location>
        <begin position="225"/>
        <end position="244"/>
    </location>
</feature>
<dbReference type="PANTHER" id="PTHR31503">
    <property type="entry name" value="VACUOLAR CALCIUM ION TRANSPORTER"/>
    <property type="match status" value="1"/>
</dbReference>
<keyword evidence="13" id="KW-1185">Reference proteome</keyword>
<evidence type="ECO:0000313" key="13">
    <source>
        <dbReference type="Proteomes" id="UP000077755"/>
    </source>
</evidence>
<dbReference type="SMART" id="SM00054">
    <property type="entry name" value="EFh"/>
    <property type="match status" value="2"/>
</dbReference>
<keyword evidence="7" id="KW-0406">Ion transport</keyword>
<dbReference type="SUPFAM" id="SSF47473">
    <property type="entry name" value="EF-hand"/>
    <property type="match status" value="1"/>
</dbReference>
<sequence length="580" mass="64451">MERVLARTAISVVFLVFLSSIEVQGRNSHFSSPDHLVSDGSVTNDGAKQGNKTGSSILQLKGLDSSEEQCEHMYGFLPCSESVFGHLFLIIVYEYLLYHGETYLLSGGGRIFEILGTGFFGASAFPVIAQLPESLILLVTGLFSSDEGAQENVLTGVGMVAGSTIFNLTLLWGTCLFLGRQVFVNKTNSIPVSDPSAESQQKKPPSLLSGYGVTSDAETSFTAKIMLVSVVPFIIILAPKIFNVSYNSRAYNIDILVTLFALIVLLLAYFSYQFSHSSIQDRRLDYLKVEHQTHVLAVINHVQEYVPERLLDDHGAPNEDAISRLFQKLDKDGDQQLSHAELTELFNRIKLSKSVLSREKVMENILNELDHDGNEQISLTEFMKTVKHWLHTTMCAVDEPASHSHDPGQPIKHLDEVDRSARAWGKAIFLLVVGIVMLAVLAEPLIHSVQKFATSADIPSFYVAFVLVPLATSARTAISAIRAVRDKIPKNTRLTFSEIYDGVFMNNVLGFSVLLSVVYFRGLVWHFSAEVMIVVIVCSVMGLIASFISRFPVWIMFIAYSLYPLSLIIVYLVDDYFWLP</sequence>
<evidence type="ECO:0000256" key="4">
    <source>
        <dbReference type="ARBA" id="ARBA00022692"/>
    </source>
</evidence>
<dbReference type="GO" id="GO:0016020">
    <property type="term" value="C:membrane"/>
    <property type="evidence" value="ECO:0007669"/>
    <property type="project" value="InterPro"/>
</dbReference>
<dbReference type="GO" id="GO:0006874">
    <property type="term" value="P:intracellular calcium ion homeostasis"/>
    <property type="evidence" value="ECO:0007669"/>
    <property type="project" value="TreeGrafter"/>
</dbReference>
<evidence type="ECO:0000256" key="7">
    <source>
        <dbReference type="ARBA" id="ARBA00023065"/>
    </source>
</evidence>
<feature type="domain" description="EF-hand" evidence="11">
    <location>
        <begin position="317"/>
        <end position="352"/>
    </location>
</feature>
<evidence type="ECO:0000259" key="11">
    <source>
        <dbReference type="PROSITE" id="PS50222"/>
    </source>
</evidence>
<keyword evidence="4 9" id="KW-0812">Transmembrane</keyword>
<feature type="transmembrane region" description="Helical" evidence="9">
    <location>
        <begin position="499"/>
        <end position="519"/>
    </location>
</feature>
<dbReference type="PROSITE" id="PS00018">
    <property type="entry name" value="EF_HAND_1"/>
    <property type="match status" value="1"/>
</dbReference>
<feature type="transmembrane region" description="Helical" evidence="9">
    <location>
        <begin position="152"/>
        <end position="178"/>
    </location>
</feature>
<dbReference type="InterPro" id="IPR011992">
    <property type="entry name" value="EF-hand-dom_pair"/>
</dbReference>
<gene>
    <name evidence="12" type="ORF">DCAR_0416063</name>
</gene>
<reference evidence="12" key="1">
    <citation type="journal article" date="2016" name="Nat. Genet.">
        <title>A high-quality carrot genome assembly provides new insights into carotenoid accumulation and asterid genome evolution.</title>
        <authorList>
            <person name="Iorizzo M."/>
            <person name="Ellison S."/>
            <person name="Senalik D."/>
            <person name="Zeng P."/>
            <person name="Satapoomin P."/>
            <person name="Huang J."/>
            <person name="Bowman M."/>
            <person name="Iovene M."/>
            <person name="Sanseverino W."/>
            <person name="Cavagnaro P."/>
            <person name="Yildiz M."/>
            <person name="Macko-Podgorni A."/>
            <person name="Moranska E."/>
            <person name="Grzebelus E."/>
            <person name="Grzebelus D."/>
            <person name="Ashrafi H."/>
            <person name="Zheng Z."/>
            <person name="Cheng S."/>
            <person name="Spooner D."/>
            <person name="Van Deynze A."/>
            <person name="Simon P."/>
        </authorList>
    </citation>
    <scope>NUCLEOTIDE SEQUENCE</scope>
    <source>
        <tissue evidence="12">Leaf</tissue>
    </source>
</reference>
<evidence type="ECO:0000256" key="10">
    <source>
        <dbReference type="SAM" id="SignalP"/>
    </source>
</evidence>
<reference evidence="12" key="2">
    <citation type="submission" date="2022-03" db="EMBL/GenBank/DDBJ databases">
        <title>Draft title - Genomic analysis of global carrot germplasm unveils the trajectory of domestication and the origin of high carotenoid orange carrot.</title>
        <authorList>
            <person name="Iorizzo M."/>
            <person name="Ellison S."/>
            <person name="Senalik D."/>
            <person name="Macko-Podgorni A."/>
            <person name="Grzebelus D."/>
            <person name="Bostan H."/>
            <person name="Rolling W."/>
            <person name="Curaba J."/>
            <person name="Simon P."/>
        </authorList>
    </citation>
    <scope>NUCLEOTIDE SEQUENCE</scope>
    <source>
        <tissue evidence="12">Leaf</tissue>
    </source>
</reference>
<dbReference type="EMBL" id="CP093346">
    <property type="protein sequence ID" value="WOG96727.1"/>
    <property type="molecule type" value="Genomic_DNA"/>
</dbReference>
<accession>A0AAF0WV86</accession>
<dbReference type="Pfam" id="PF13499">
    <property type="entry name" value="EF-hand_7"/>
    <property type="match status" value="1"/>
</dbReference>
<dbReference type="InterPro" id="IPR002048">
    <property type="entry name" value="EF_hand_dom"/>
</dbReference>
<dbReference type="InterPro" id="IPR018247">
    <property type="entry name" value="EF_Hand_1_Ca_BS"/>
</dbReference>
<protein>
    <recommendedName>
        <fullName evidence="11">EF-hand domain-containing protein</fullName>
    </recommendedName>
</protein>
<keyword evidence="6 9" id="KW-1133">Transmembrane helix</keyword>
<keyword evidence="8 9" id="KW-0472">Membrane</keyword>
<feature type="transmembrane region" description="Helical" evidence="9">
    <location>
        <begin position="427"/>
        <end position="446"/>
    </location>
</feature>
<evidence type="ECO:0000256" key="9">
    <source>
        <dbReference type="SAM" id="Phobius"/>
    </source>
</evidence>
<dbReference type="InterPro" id="IPR004837">
    <property type="entry name" value="NaCa_Exmemb"/>
</dbReference>
<feature type="domain" description="EF-hand" evidence="11">
    <location>
        <begin position="357"/>
        <end position="392"/>
    </location>
</feature>
<dbReference type="AlphaFoldDB" id="A0AAF0WV86"/>
<keyword evidence="3" id="KW-0050">Antiport</keyword>
<dbReference type="Pfam" id="PF01699">
    <property type="entry name" value="Na_Ca_ex"/>
    <property type="match status" value="1"/>
</dbReference>
<comment type="subcellular location">
    <subcellularLocation>
        <location evidence="1">Endomembrane system</location>
        <topology evidence="1">Multi-pass membrane protein</topology>
    </subcellularLocation>
</comment>
<dbReference type="PROSITE" id="PS50222">
    <property type="entry name" value="EF_HAND_2"/>
    <property type="match status" value="2"/>
</dbReference>
<dbReference type="Gene3D" id="1.10.238.10">
    <property type="entry name" value="EF-hand"/>
    <property type="match status" value="1"/>
</dbReference>
<keyword evidence="10" id="KW-0732">Signal</keyword>
<keyword evidence="5" id="KW-0106">Calcium</keyword>
<dbReference type="PANTHER" id="PTHR31503:SF79">
    <property type="entry name" value="CALCIUM-BINDING EF-HAND PROTEIN"/>
    <property type="match status" value="1"/>
</dbReference>
<feature type="chain" id="PRO_5042153637" description="EF-hand domain-containing protein" evidence="10">
    <location>
        <begin position="26"/>
        <end position="580"/>
    </location>
</feature>
<evidence type="ECO:0000256" key="1">
    <source>
        <dbReference type="ARBA" id="ARBA00004127"/>
    </source>
</evidence>
<feature type="transmembrane region" description="Helical" evidence="9">
    <location>
        <begin position="111"/>
        <end position="132"/>
    </location>
</feature>
<evidence type="ECO:0000313" key="12">
    <source>
        <dbReference type="EMBL" id="WOG96727.1"/>
    </source>
</evidence>
<dbReference type="GO" id="GO:0012505">
    <property type="term" value="C:endomembrane system"/>
    <property type="evidence" value="ECO:0007669"/>
    <property type="project" value="UniProtKB-SubCell"/>
</dbReference>
<evidence type="ECO:0000256" key="5">
    <source>
        <dbReference type="ARBA" id="ARBA00022837"/>
    </source>
</evidence>
<evidence type="ECO:0000256" key="6">
    <source>
        <dbReference type="ARBA" id="ARBA00022989"/>
    </source>
</evidence>
<dbReference type="GO" id="GO:0005509">
    <property type="term" value="F:calcium ion binding"/>
    <property type="evidence" value="ECO:0007669"/>
    <property type="project" value="InterPro"/>
</dbReference>
<proteinExistence type="predicted"/>
<evidence type="ECO:0000256" key="3">
    <source>
        <dbReference type="ARBA" id="ARBA00022449"/>
    </source>
</evidence>
<feature type="transmembrane region" description="Helical" evidence="9">
    <location>
        <begin position="458"/>
        <end position="478"/>
    </location>
</feature>
<dbReference type="Proteomes" id="UP000077755">
    <property type="component" value="Chromosome 4"/>
</dbReference>